<accession>A0NNU4</accession>
<name>A0NNU4_ROSAI</name>
<protein>
    <submittedName>
        <fullName evidence="2">Uncharacterized protein</fullName>
    </submittedName>
</protein>
<evidence type="ECO:0000256" key="1">
    <source>
        <dbReference type="SAM" id="MobiDB-lite"/>
    </source>
</evidence>
<feature type="region of interest" description="Disordered" evidence="1">
    <location>
        <begin position="1"/>
        <end position="36"/>
    </location>
</feature>
<comment type="caution">
    <text evidence="2">The sequence shown here is derived from an EMBL/GenBank/DDBJ whole genome shotgun (WGS) entry which is preliminary data.</text>
</comment>
<proteinExistence type="predicted"/>
<sequence length="49" mass="5124">MQMREAFTSAGAGMSVAADMPRTGAGAPKKNDFDNRTIQQNSAAFGGFL</sequence>
<organism evidence="2 3">
    <name type="scientific">Roseibium aggregatum (strain ATCC 25650 / DSM 13394 / JCM 20685 / NBRC 16684 / NCIMB 2208 / IAM 12614 / B1)</name>
    <name type="common">Stappia aggregata</name>
    <dbReference type="NCBI Taxonomy" id="384765"/>
    <lineage>
        <taxon>Bacteria</taxon>
        <taxon>Pseudomonadati</taxon>
        <taxon>Pseudomonadota</taxon>
        <taxon>Alphaproteobacteria</taxon>
        <taxon>Hyphomicrobiales</taxon>
        <taxon>Stappiaceae</taxon>
        <taxon>Roseibium</taxon>
    </lineage>
</organism>
<gene>
    <name evidence="2" type="ORF">SIAM614_24437</name>
</gene>
<dbReference type="AlphaFoldDB" id="A0NNU4"/>
<evidence type="ECO:0000313" key="2">
    <source>
        <dbReference type="EMBL" id="EAV45825.1"/>
    </source>
</evidence>
<reference evidence="2 3" key="1">
    <citation type="submission" date="2006-05" db="EMBL/GenBank/DDBJ databases">
        <authorList>
            <person name="King G."/>
            <person name="Ferriera S."/>
            <person name="Johnson J."/>
            <person name="Kravitz S."/>
            <person name="Beeson K."/>
            <person name="Sutton G."/>
            <person name="Rogers Y.-H."/>
            <person name="Friedman R."/>
            <person name="Frazier M."/>
            <person name="Venter J.C."/>
        </authorList>
    </citation>
    <scope>NUCLEOTIDE SEQUENCE [LARGE SCALE GENOMIC DNA]</scope>
    <source>
        <strain evidence="3">ATCC 25650 / DSM 13394 / JCM 20685 / NBRC 16684 / NCIMB 2208 / IAM 12614 / B1</strain>
    </source>
</reference>
<evidence type="ECO:0000313" key="3">
    <source>
        <dbReference type="Proteomes" id="UP000004848"/>
    </source>
</evidence>
<dbReference type="Proteomes" id="UP000004848">
    <property type="component" value="Unassembled WGS sequence"/>
</dbReference>
<dbReference type="EMBL" id="AAUW01000002">
    <property type="protein sequence ID" value="EAV45825.1"/>
    <property type="molecule type" value="Genomic_DNA"/>
</dbReference>